<dbReference type="InParanoid" id="A0A5F7Z8X3"/>
<dbReference type="VEuPathDB" id="HostDB:ENSMMUG00000040079"/>
<feature type="region of interest" description="Disordered" evidence="1">
    <location>
        <begin position="1"/>
        <end position="37"/>
    </location>
</feature>
<sequence length="106" mass="11804">PLSSLIRRHPPLGADQHLTPHTVGYTPETKLPEQESDSNTRCAAIFYLLQPPLLIPRQTGSGVDLKQTPTDLQLRVLTVRRKTNKQKGHPHQNPINTSPSSKTKGR</sequence>
<protein>
    <submittedName>
        <fullName evidence="2">Uncharacterized protein</fullName>
    </submittedName>
</protein>
<reference evidence="2" key="4">
    <citation type="submission" date="2025-09" db="UniProtKB">
        <authorList>
            <consortium name="Ensembl"/>
        </authorList>
    </citation>
    <scope>IDENTIFICATION</scope>
    <source>
        <strain evidence="2">17573</strain>
    </source>
</reference>
<dbReference type="Proteomes" id="UP000006718">
    <property type="component" value="Chromosome 12"/>
</dbReference>
<reference evidence="2" key="2">
    <citation type="submission" date="2019-01" db="EMBL/GenBank/DDBJ databases">
        <authorList>
            <person name="Graves T."/>
            <person name="Eichler E.E."/>
            <person name="Wilson R.K."/>
        </authorList>
    </citation>
    <scope>NUCLEOTIDE SEQUENCE [LARGE SCALE GENOMIC DNA]</scope>
    <source>
        <strain evidence="2">17573</strain>
    </source>
</reference>
<organism evidence="2 3">
    <name type="scientific">Macaca mulatta</name>
    <name type="common">Rhesus macaque</name>
    <dbReference type="NCBI Taxonomy" id="9544"/>
    <lineage>
        <taxon>Eukaryota</taxon>
        <taxon>Metazoa</taxon>
        <taxon>Chordata</taxon>
        <taxon>Craniata</taxon>
        <taxon>Vertebrata</taxon>
        <taxon>Euteleostomi</taxon>
        <taxon>Mammalia</taxon>
        <taxon>Eutheria</taxon>
        <taxon>Euarchontoglires</taxon>
        <taxon>Primates</taxon>
        <taxon>Haplorrhini</taxon>
        <taxon>Catarrhini</taxon>
        <taxon>Cercopithecidae</taxon>
        <taxon>Cercopithecinae</taxon>
        <taxon>Macaca</taxon>
    </lineage>
</organism>
<evidence type="ECO:0000256" key="1">
    <source>
        <dbReference type="SAM" id="MobiDB-lite"/>
    </source>
</evidence>
<feature type="compositionally biased region" description="Polar residues" evidence="1">
    <location>
        <begin position="93"/>
        <end position="106"/>
    </location>
</feature>
<reference evidence="2" key="3">
    <citation type="submission" date="2025-08" db="UniProtKB">
        <authorList>
            <consortium name="Ensembl"/>
        </authorList>
    </citation>
    <scope>IDENTIFICATION</scope>
    <source>
        <strain evidence="2">17573</strain>
    </source>
</reference>
<accession>A0A5F7Z8X3</accession>
<reference evidence="3" key="1">
    <citation type="journal article" date="2007" name="Science">
        <title>Evolutionary and biomedical insights from the rhesus macaque genome.</title>
        <authorList>
            <person name="Gibbs R.A."/>
            <person name="Rogers J."/>
            <person name="Katze M.G."/>
            <person name="Bumgarner R."/>
            <person name="Weinstock G.M."/>
            <person name="Mardis E.R."/>
            <person name="Remington K.A."/>
            <person name="Strausberg R.L."/>
            <person name="Venter J.C."/>
            <person name="Wilson R.K."/>
            <person name="Batzer M.A."/>
            <person name="Bustamante C.D."/>
            <person name="Eichler E.E."/>
            <person name="Hahn M.W."/>
            <person name="Hardison R.C."/>
            <person name="Makova K.D."/>
            <person name="Miller W."/>
            <person name="Milosavljevic A."/>
            <person name="Palermo R.E."/>
            <person name="Siepel A."/>
            <person name="Sikela J.M."/>
            <person name="Attaway T."/>
            <person name="Bell S."/>
            <person name="Bernard K.E."/>
            <person name="Buhay C.J."/>
            <person name="Chandrabose M.N."/>
            <person name="Dao M."/>
            <person name="Davis C."/>
            <person name="Delehaunty K.D."/>
            <person name="Ding Y."/>
            <person name="Dinh H.H."/>
            <person name="Dugan-Rocha S."/>
            <person name="Fulton L.A."/>
            <person name="Gabisi R.A."/>
            <person name="Garner T.T."/>
            <person name="Godfrey J."/>
            <person name="Hawes A.C."/>
            <person name="Hernandez J."/>
            <person name="Hines S."/>
            <person name="Holder M."/>
            <person name="Hume J."/>
            <person name="Jhangiani S.N."/>
            <person name="Joshi V."/>
            <person name="Khan Z.M."/>
            <person name="Kirkness E.F."/>
            <person name="Cree A."/>
            <person name="Fowler R.G."/>
            <person name="Lee S."/>
            <person name="Lewis L.R."/>
            <person name="Li Z."/>
            <person name="Liu Y.-S."/>
            <person name="Moore S.M."/>
            <person name="Muzny D."/>
            <person name="Nazareth L.V."/>
            <person name="Ngo D.N."/>
            <person name="Okwuonu G.O."/>
            <person name="Pai G."/>
            <person name="Parker D."/>
            <person name="Paul H.A."/>
            <person name="Pfannkoch C."/>
            <person name="Pohl C.S."/>
            <person name="Rogers Y.-H.C."/>
            <person name="Ruiz S.J."/>
            <person name="Sabo A."/>
            <person name="Santibanez J."/>
            <person name="Schneider B.W."/>
            <person name="Smith S.M."/>
            <person name="Sodergren E."/>
            <person name="Svatek A.F."/>
            <person name="Utterback T.R."/>
            <person name="Vattathil S."/>
            <person name="Warren W."/>
            <person name="White C.S."/>
            <person name="Chinwalla A.T."/>
            <person name="Feng Y."/>
            <person name="Halpern A.L."/>
            <person name="Hillier L.W."/>
            <person name="Huang X."/>
            <person name="Minx P."/>
            <person name="Nelson J.O."/>
            <person name="Pepin K.H."/>
            <person name="Qin X."/>
            <person name="Sutton G.G."/>
            <person name="Venter E."/>
            <person name="Walenz B.P."/>
            <person name="Wallis J.W."/>
            <person name="Worley K.C."/>
            <person name="Yang S.-P."/>
            <person name="Jones S.M."/>
            <person name="Marra M.A."/>
            <person name="Rocchi M."/>
            <person name="Schein J.E."/>
            <person name="Baertsch R."/>
            <person name="Clarke L."/>
            <person name="Csuros M."/>
            <person name="Glasscock J."/>
            <person name="Harris R.A."/>
            <person name="Havlak P."/>
            <person name="Jackson A.R."/>
            <person name="Jiang H."/>
            <person name="Liu Y."/>
            <person name="Messina D.N."/>
            <person name="Shen Y."/>
            <person name="Song H.X.-Z."/>
            <person name="Wylie T."/>
            <person name="Zhang L."/>
            <person name="Birney E."/>
            <person name="Han K."/>
            <person name="Konkel M.K."/>
            <person name="Lee J."/>
            <person name="Smit A.F.A."/>
            <person name="Ullmer B."/>
            <person name="Wang H."/>
            <person name="Xing J."/>
            <person name="Burhans R."/>
            <person name="Cheng Z."/>
            <person name="Karro J.E."/>
            <person name="Ma J."/>
            <person name="Raney B."/>
            <person name="She X."/>
            <person name="Cox M.J."/>
            <person name="Demuth J.P."/>
            <person name="Dumas L.J."/>
            <person name="Han S.-G."/>
            <person name="Hopkins J."/>
            <person name="Karimpour-Fard A."/>
            <person name="Kim Y.H."/>
            <person name="Pollack J.R."/>
            <person name="Vinar T."/>
            <person name="Addo-Quaye C."/>
            <person name="Degenhardt J."/>
            <person name="Denby A."/>
            <person name="Hubisz M.J."/>
            <person name="Indap A."/>
            <person name="Kosiol C."/>
            <person name="Lahn B.T."/>
            <person name="Lawson H.A."/>
            <person name="Marklein A."/>
            <person name="Nielsen R."/>
            <person name="Vallender E.J."/>
            <person name="Clark A.G."/>
            <person name="Ferguson B."/>
            <person name="Hernandez R.D."/>
            <person name="Hirani K."/>
            <person name="Kehrer-Sawatzki H."/>
            <person name="Kolb J."/>
            <person name="Patil S."/>
            <person name="Pu L.-L."/>
            <person name="Ren Y."/>
            <person name="Smith D.G."/>
            <person name="Wheeler D.A."/>
            <person name="Schenck I."/>
            <person name="Ball E.V."/>
            <person name="Chen R."/>
            <person name="Cooper D.N."/>
            <person name="Giardine B."/>
            <person name="Hsu F."/>
            <person name="Kent W.J."/>
            <person name="Lesk A."/>
            <person name="Nelson D.L."/>
            <person name="O'brien W.E."/>
            <person name="Pruefer K."/>
            <person name="Stenson P.D."/>
            <person name="Wallace J.C."/>
            <person name="Ke H."/>
            <person name="Liu X.-M."/>
            <person name="Wang P."/>
            <person name="Xiang A.P."/>
            <person name="Yang F."/>
            <person name="Barber G.P."/>
            <person name="Haussler D."/>
            <person name="Karolchik D."/>
            <person name="Kern A.D."/>
            <person name="Kuhn R.M."/>
            <person name="Smith K.E."/>
            <person name="Zwieg A.S."/>
        </authorList>
    </citation>
    <scope>NUCLEOTIDE SEQUENCE [LARGE SCALE GENOMIC DNA]</scope>
    <source>
        <strain evidence="3">17573</strain>
    </source>
</reference>
<proteinExistence type="predicted"/>
<feature type="region of interest" description="Disordered" evidence="1">
    <location>
        <begin position="79"/>
        <end position="106"/>
    </location>
</feature>
<feature type="compositionally biased region" description="Basic residues" evidence="1">
    <location>
        <begin position="79"/>
        <end position="90"/>
    </location>
</feature>
<dbReference type="Ensembl" id="ENSMMUT00000073159.2">
    <property type="protein sequence ID" value="ENSMMUP00000061612.1"/>
    <property type="gene ID" value="ENSMMUG00000040079.2"/>
</dbReference>
<dbReference type="Bgee" id="ENSMMUG00000040079">
    <property type="expression patterns" value="Expressed in liver and 3 other cell types or tissues"/>
</dbReference>
<dbReference type="AlphaFoldDB" id="A0A5F7Z8X3"/>
<evidence type="ECO:0000313" key="2">
    <source>
        <dbReference type="Ensembl" id="ENSMMUP00000061612.1"/>
    </source>
</evidence>
<feature type="compositionally biased region" description="Basic residues" evidence="1">
    <location>
        <begin position="1"/>
        <end position="10"/>
    </location>
</feature>
<name>A0A5F7Z8X3_MACMU</name>
<evidence type="ECO:0000313" key="3">
    <source>
        <dbReference type="Proteomes" id="UP000006718"/>
    </source>
</evidence>
<keyword evidence="3" id="KW-1185">Reference proteome</keyword>